<dbReference type="PANTHER" id="PTHR11106">
    <property type="entry name" value="GANGLIOSIDE INDUCED DIFFERENTIATION ASSOCIATED PROTEIN 2-RELATED"/>
    <property type="match status" value="1"/>
</dbReference>
<evidence type="ECO:0000259" key="1">
    <source>
        <dbReference type="PROSITE" id="PS51154"/>
    </source>
</evidence>
<dbReference type="EMBL" id="JBIMZQ010000003">
    <property type="protein sequence ID" value="KAL3673042.1"/>
    <property type="molecule type" value="Genomic_DNA"/>
</dbReference>
<dbReference type="PANTHER" id="PTHR11106:SF111">
    <property type="entry name" value="MACRO DOMAIN-CONTAINING PROTEIN"/>
    <property type="match status" value="1"/>
</dbReference>
<evidence type="ECO:0000313" key="3">
    <source>
        <dbReference type="Proteomes" id="UP001632037"/>
    </source>
</evidence>
<dbReference type="Pfam" id="PF01661">
    <property type="entry name" value="Macro"/>
    <property type="match status" value="1"/>
</dbReference>
<accession>A0ABD3G4A5</accession>
<dbReference type="InterPro" id="IPR002589">
    <property type="entry name" value="Macro_dom"/>
</dbReference>
<dbReference type="PROSITE" id="PS51154">
    <property type="entry name" value="MACRO"/>
    <property type="match status" value="1"/>
</dbReference>
<sequence>MVRVKTGVKRLFSALEEVDNDDDDWTRVSFGFEEEQNEWNEPPPEQEAVEKPKLLVMRGDPTDWSTAAIVTDTNGLLNQSCGLRENIVSKGGLDIQHQSYEWVYFKGKVPVGSAMWTTAGRLSNKFIIHTVGPDVSNYRWPTPHHQFALRRAVRSALNVANSLRLTSVAIPALCTCLNRYPKYLAAREIVAECLAFCDDCSSTTLRLIVFMNEDQVTTSMFVQAMKDARLQRQASGVTVTHEDIETCESLLDWSSNDYSPYNSDDSEIE</sequence>
<feature type="domain" description="Macro" evidence="1">
    <location>
        <begin position="41"/>
        <end position="229"/>
    </location>
</feature>
<proteinExistence type="predicted"/>
<organism evidence="2 3">
    <name type="scientific">Phytophthora oleae</name>
    <dbReference type="NCBI Taxonomy" id="2107226"/>
    <lineage>
        <taxon>Eukaryota</taxon>
        <taxon>Sar</taxon>
        <taxon>Stramenopiles</taxon>
        <taxon>Oomycota</taxon>
        <taxon>Peronosporomycetes</taxon>
        <taxon>Peronosporales</taxon>
        <taxon>Peronosporaceae</taxon>
        <taxon>Phytophthora</taxon>
    </lineage>
</organism>
<gene>
    <name evidence="2" type="ORF">V7S43_002337</name>
</gene>
<dbReference type="AlphaFoldDB" id="A0ABD3G4A5"/>
<name>A0ABD3G4A5_9STRA</name>
<dbReference type="InterPro" id="IPR043472">
    <property type="entry name" value="Macro_dom-like"/>
</dbReference>
<dbReference type="SUPFAM" id="SSF52949">
    <property type="entry name" value="Macro domain-like"/>
    <property type="match status" value="1"/>
</dbReference>
<keyword evidence="3" id="KW-1185">Reference proteome</keyword>
<dbReference type="Gene3D" id="3.40.220.10">
    <property type="entry name" value="Leucine Aminopeptidase, subunit E, domain 1"/>
    <property type="match status" value="1"/>
</dbReference>
<dbReference type="Proteomes" id="UP001632037">
    <property type="component" value="Unassembled WGS sequence"/>
</dbReference>
<dbReference type="SMART" id="SM00506">
    <property type="entry name" value="A1pp"/>
    <property type="match status" value="1"/>
</dbReference>
<protein>
    <recommendedName>
        <fullName evidence="1">Macro domain-containing protein</fullName>
    </recommendedName>
</protein>
<evidence type="ECO:0000313" key="2">
    <source>
        <dbReference type="EMBL" id="KAL3673042.1"/>
    </source>
</evidence>
<comment type="caution">
    <text evidence="2">The sequence shown here is derived from an EMBL/GenBank/DDBJ whole genome shotgun (WGS) entry which is preliminary data.</text>
</comment>
<reference evidence="2 3" key="1">
    <citation type="submission" date="2024-09" db="EMBL/GenBank/DDBJ databases">
        <title>Genome sequencing and assembly of Phytophthora oleae, isolate VK10A, causative agent of rot of olive drupes.</title>
        <authorList>
            <person name="Conti Taguali S."/>
            <person name="Riolo M."/>
            <person name="La Spada F."/>
            <person name="Cacciola S.O."/>
            <person name="Dionisio G."/>
        </authorList>
    </citation>
    <scope>NUCLEOTIDE SEQUENCE [LARGE SCALE GENOMIC DNA]</scope>
    <source>
        <strain evidence="2 3">VK10A</strain>
    </source>
</reference>